<keyword evidence="4 6" id="KW-1133">Transmembrane helix</keyword>
<comment type="subcellular location">
    <subcellularLocation>
        <location evidence="1">Cell membrane</location>
        <topology evidence="1">Multi-pass membrane protein</topology>
    </subcellularLocation>
</comment>
<dbReference type="InterPro" id="IPR050833">
    <property type="entry name" value="Poly_Biosynth_Transport"/>
</dbReference>
<dbReference type="PANTHER" id="PTHR30250:SF26">
    <property type="entry name" value="PSMA PROTEIN"/>
    <property type="match status" value="1"/>
</dbReference>
<evidence type="ECO:0000256" key="4">
    <source>
        <dbReference type="ARBA" id="ARBA00022989"/>
    </source>
</evidence>
<dbReference type="GO" id="GO:0005886">
    <property type="term" value="C:plasma membrane"/>
    <property type="evidence" value="ECO:0007669"/>
    <property type="project" value="UniProtKB-SubCell"/>
</dbReference>
<feature type="transmembrane region" description="Helical" evidence="6">
    <location>
        <begin position="145"/>
        <end position="164"/>
    </location>
</feature>
<dbReference type="AlphaFoldDB" id="A0A6J6WXU9"/>
<gene>
    <name evidence="7" type="ORF">UFOPK2992_00116</name>
</gene>
<reference evidence="7" key="1">
    <citation type="submission" date="2020-05" db="EMBL/GenBank/DDBJ databases">
        <authorList>
            <person name="Chiriac C."/>
            <person name="Salcher M."/>
            <person name="Ghai R."/>
            <person name="Kavagutti S V."/>
        </authorList>
    </citation>
    <scope>NUCLEOTIDE SEQUENCE</scope>
</reference>
<feature type="transmembrane region" description="Helical" evidence="6">
    <location>
        <begin position="41"/>
        <end position="59"/>
    </location>
</feature>
<name>A0A6J6WXU9_9ZZZZ</name>
<keyword evidence="3 6" id="KW-0812">Transmembrane</keyword>
<feature type="transmembrane region" description="Helical" evidence="6">
    <location>
        <begin position="282"/>
        <end position="306"/>
    </location>
</feature>
<evidence type="ECO:0000256" key="6">
    <source>
        <dbReference type="SAM" id="Phobius"/>
    </source>
</evidence>
<feature type="transmembrane region" description="Helical" evidence="6">
    <location>
        <begin position="12"/>
        <end position="35"/>
    </location>
</feature>
<evidence type="ECO:0000256" key="3">
    <source>
        <dbReference type="ARBA" id="ARBA00022692"/>
    </source>
</evidence>
<dbReference type="EMBL" id="CAFAAI010000007">
    <property type="protein sequence ID" value="CAB4786797.1"/>
    <property type="molecule type" value="Genomic_DNA"/>
</dbReference>
<keyword evidence="2" id="KW-1003">Cell membrane</keyword>
<feature type="transmembrane region" description="Helical" evidence="6">
    <location>
        <begin position="170"/>
        <end position="193"/>
    </location>
</feature>
<evidence type="ECO:0000313" key="7">
    <source>
        <dbReference type="EMBL" id="CAB4786797.1"/>
    </source>
</evidence>
<feature type="transmembrane region" description="Helical" evidence="6">
    <location>
        <begin position="214"/>
        <end position="236"/>
    </location>
</feature>
<feature type="transmembrane region" description="Helical" evidence="6">
    <location>
        <begin position="326"/>
        <end position="346"/>
    </location>
</feature>
<proteinExistence type="predicted"/>
<accession>A0A6J6WXU9</accession>
<organism evidence="7">
    <name type="scientific">freshwater metagenome</name>
    <dbReference type="NCBI Taxonomy" id="449393"/>
    <lineage>
        <taxon>unclassified sequences</taxon>
        <taxon>metagenomes</taxon>
        <taxon>ecological metagenomes</taxon>
    </lineage>
</organism>
<feature type="transmembrane region" description="Helical" evidence="6">
    <location>
        <begin position="114"/>
        <end position="133"/>
    </location>
</feature>
<evidence type="ECO:0000256" key="5">
    <source>
        <dbReference type="ARBA" id="ARBA00023136"/>
    </source>
</evidence>
<dbReference type="PANTHER" id="PTHR30250">
    <property type="entry name" value="PST FAMILY PREDICTED COLANIC ACID TRANSPORTER"/>
    <property type="match status" value="1"/>
</dbReference>
<evidence type="ECO:0000256" key="2">
    <source>
        <dbReference type="ARBA" id="ARBA00022475"/>
    </source>
</evidence>
<feature type="transmembrane region" description="Helical" evidence="6">
    <location>
        <begin position="248"/>
        <end position="270"/>
    </location>
</feature>
<feature type="transmembrane region" description="Helical" evidence="6">
    <location>
        <begin position="367"/>
        <end position="398"/>
    </location>
</feature>
<feature type="transmembrane region" description="Helical" evidence="6">
    <location>
        <begin position="87"/>
        <end position="108"/>
    </location>
</feature>
<evidence type="ECO:0000256" key="1">
    <source>
        <dbReference type="ARBA" id="ARBA00004651"/>
    </source>
</evidence>
<sequence length="409" mass="43445">MAERVSPSWRRRLAWGFVDQALSSLTNLLAAVYAARFLTPIGFGAFGIGFALYLMALGVSRGFTSEVVVLHSGSEEEMPFRTAARNASGACLAIALVVTALLSIFSVIGPASLTSVTAMLSLLMPGLLLQDLWRYVLTMRGNTRSAAMNDLVWFIGMVTALAVLRPNTPSVVVLCWGGPTILCAAVGIFQAHCLPSIRNAYSWVSDNRGIGSKYTLEFLLTAANGAVLTLTSGWFLGLRDVGGLRGAMVLLGPLNFLYLGLALQAIPILIRRTKSAGSPAAFALAKVMSLALMVVHGGWVMAVFLIPARTGERLLGPSWATAHDLVLWLGLYYFATAASAGALFVLRSRGDALGSLRIRSFAALLMWTGMLFGMMMFGAAGGVAGMALASLSCVPLWWRKASPSVVTAQ</sequence>
<protein>
    <submittedName>
        <fullName evidence="7">Unannotated protein</fullName>
    </submittedName>
</protein>
<keyword evidence="5 6" id="KW-0472">Membrane</keyword>